<comment type="caution">
    <text evidence="1">The sequence shown here is derived from an EMBL/GenBank/DDBJ whole genome shotgun (WGS) entry which is preliminary data.</text>
</comment>
<dbReference type="Proteomes" id="UP000324241">
    <property type="component" value="Unassembled WGS sequence"/>
</dbReference>
<gene>
    <name evidence="1" type="ORF">ATNIH1004_011130</name>
</gene>
<proteinExistence type="predicted"/>
<organism evidence="1 2">
    <name type="scientific">Aspergillus tanneri</name>
    <dbReference type="NCBI Taxonomy" id="1220188"/>
    <lineage>
        <taxon>Eukaryota</taxon>
        <taxon>Fungi</taxon>
        <taxon>Dikarya</taxon>
        <taxon>Ascomycota</taxon>
        <taxon>Pezizomycotina</taxon>
        <taxon>Eurotiomycetes</taxon>
        <taxon>Eurotiomycetidae</taxon>
        <taxon>Eurotiales</taxon>
        <taxon>Aspergillaceae</taxon>
        <taxon>Aspergillus</taxon>
        <taxon>Aspergillus subgen. Circumdati</taxon>
    </lineage>
</organism>
<reference evidence="1 2" key="1">
    <citation type="submission" date="2019-08" db="EMBL/GenBank/DDBJ databases">
        <title>The genome sequence of a newly discovered highly antifungal drug resistant Aspergillus species, Aspergillus tanneri NIH 1004.</title>
        <authorList>
            <person name="Mounaud S."/>
            <person name="Singh I."/>
            <person name="Joardar V."/>
            <person name="Pakala S."/>
            <person name="Pakala S."/>
            <person name="Venepally P."/>
            <person name="Chung J.K."/>
            <person name="Losada L."/>
            <person name="Nierman W.C."/>
        </authorList>
    </citation>
    <scope>NUCLEOTIDE SEQUENCE [LARGE SCALE GENOMIC DNA]</scope>
    <source>
        <strain evidence="1 2">NIH1004</strain>
    </source>
</reference>
<protein>
    <submittedName>
        <fullName evidence="1">Uncharacterized protein</fullName>
    </submittedName>
</protein>
<name>A0A5M9MCC0_9EURO</name>
<sequence>MAHSTDWHQPGVEILDFKHAVASISDIPDAILQAELSHRASIRDTAGEKAECGSTERAL</sequence>
<evidence type="ECO:0000313" key="2">
    <source>
        <dbReference type="Proteomes" id="UP000324241"/>
    </source>
</evidence>
<dbReference type="EMBL" id="QUQM01000008">
    <property type="protein sequence ID" value="KAA8642189.1"/>
    <property type="molecule type" value="Genomic_DNA"/>
</dbReference>
<accession>A0A5M9MCC0</accession>
<dbReference type="AlphaFoldDB" id="A0A5M9MCC0"/>
<evidence type="ECO:0000313" key="1">
    <source>
        <dbReference type="EMBL" id="KAA8642189.1"/>
    </source>
</evidence>
<dbReference type="GeneID" id="54333831"/>
<dbReference type="RefSeq" id="XP_033421551.1">
    <property type="nucleotide sequence ID" value="XM_033575696.1"/>
</dbReference>